<organism evidence="3 4">
    <name type="scientific">Candidatus Syntropharchaeum butanivorans</name>
    <dbReference type="NCBI Taxonomy" id="1839936"/>
    <lineage>
        <taxon>Archaea</taxon>
        <taxon>Methanobacteriati</taxon>
        <taxon>Methanobacteriota</taxon>
        <taxon>Stenosarchaea group</taxon>
        <taxon>Methanomicrobia</taxon>
        <taxon>Methanosarcinales</taxon>
        <taxon>ANME-2 cluster</taxon>
        <taxon>Candidatus Syntropharchaeum</taxon>
    </lineage>
</organism>
<dbReference type="Proteomes" id="UP000185779">
    <property type="component" value="Unassembled WGS sequence"/>
</dbReference>
<protein>
    <recommendedName>
        <fullName evidence="2">UPF0179 protein SBU_000075</fullName>
    </recommendedName>
</protein>
<dbReference type="AlphaFoldDB" id="A0A1F2P728"/>
<dbReference type="PANTHER" id="PTHR40699">
    <property type="entry name" value="UPF0179 PROTEIN MJ1627"/>
    <property type="match status" value="1"/>
</dbReference>
<comment type="caution">
    <text evidence="3">The sequence shown here is derived from an EMBL/GenBank/DDBJ whole genome shotgun (WGS) entry which is preliminary data.</text>
</comment>
<accession>A0A1F2P728</accession>
<gene>
    <name evidence="3" type="ORF">SBU_000075</name>
</gene>
<dbReference type="PANTHER" id="PTHR40699:SF1">
    <property type="entry name" value="UPF0179 PROTEIN MJ1627"/>
    <property type="match status" value="1"/>
</dbReference>
<dbReference type="InterPro" id="IPR005369">
    <property type="entry name" value="UPF0179"/>
</dbReference>
<reference evidence="3" key="1">
    <citation type="submission" date="2016-05" db="EMBL/GenBank/DDBJ databases">
        <title>Microbial consortia oxidize butane by reversing methanogenesis.</title>
        <authorList>
            <person name="Laso-Perez R."/>
            <person name="Richter M."/>
            <person name="Wegener G."/>
            <person name="Musat F."/>
        </authorList>
    </citation>
    <scope>NUCLEOTIDE SEQUENCE [LARGE SCALE GENOMIC DNA]</scope>
    <source>
        <strain evidence="3">BOX1</strain>
    </source>
</reference>
<dbReference type="EMBL" id="LYOR01000001">
    <property type="protein sequence ID" value="OFV66782.1"/>
    <property type="molecule type" value="Genomic_DNA"/>
</dbReference>
<comment type="similarity">
    <text evidence="1 2">Belongs to the UPF0179 family.</text>
</comment>
<name>A0A1F2P728_9EURY</name>
<proteinExistence type="inferred from homology"/>
<evidence type="ECO:0000313" key="3">
    <source>
        <dbReference type="EMBL" id="OFV66782.1"/>
    </source>
</evidence>
<dbReference type="STRING" id="1839936.SBU_000075"/>
<dbReference type="HAMAP" id="MF_00498">
    <property type="entry name" value="UPF0179"/>
    <property type="match status" value="1"/>
</dbReference>
<sequence length="179" mass="20220">MAEEVERSDSKSEIDLWERFKSDEMEPDTHDAEVVVTLVGMRLAKEGVEFIFTGVAEECEACRLRNSCTNLDEGRRYRVVKVRSGTEHDCPIHDGGVIAVEVIEPPIRAAIESKKCFDRSKIIYDPGVCRFIDCEFRDFCFAPGLVKGDKYIIQNVLGDLEDGCKDGRSLKLVELKRAV</sequence>
<evidence type="ECO:0000256" key="1">
    <source>
        <dbReference type="ARBA" id="ARBA00010824"/>
    </source>
</evidence>
<evidence type="ECO:0000313" key="4">
    <source>
        <dbReference type="Proteomes" id="UP000185779"/>
    </source>
</evidence>
<keyword evidence="4" id="KW-1185">Reference proteome</keyword>
<dbReference type="Pfam" id="PF03684">
    <property type="entry name" value="UPF0179"/>
    <property type="match status" value="1"/>
</dbReference>
<evidence type="ECO:0000256" key="2">
    <source>
        <dbReference type="HAMAP-Rule" id="MF_00498"/>
    </source>
</evidence>